<sequence>MTESDLDIHLVDEQLLPPQIRMLVREIGMAETLRLLEARGGTPYRIPKHPERARVLRDMGLSSKAIERLCDAFGDHLLDVPMPTKVRNQLRDIAIRAERAAGRSGAQVARRYGLTRRRVVQISSGKDDDGRVRDLFDLDSRTLRAQSD</sequence>
<reference evidence="2 3" key="1">
    <citation type="journal article" date="2011" name="Stand. Genomic Sci.">
        <title>Complete genome sequence of 'Thioalkalivibrio sulfidophilus' HL-EbGr7.</title>
        <authorList>
            <person name="Muyzer G."/>
            <person name="Sorokin D.Y."/>
            <person name="Mavromatis K."/>
            <person name="Lapidus A."/>
            <person name="Clum A."/>
            <person name="Ivanova N."/>
            <person name="Pati A."/>
            <person name="d'Haeseleer P."/>
            <person name="Woyke T."/>
            <person name="Kyrpides N.C."/>
        </authorList>
    </citation>
    <scope>NUCLEOTIDE SEQUENCE [LARGE SCALE GENOMIC DNA]</scope>
    <source>
        <strain evidence="2 3">HL-EbGR7</strain>
    </source>
</reference>
<evidence type="ECO:0000259" key="1">
    <source>
        <dbReference type="Pfam" id="PF08765"/>
    </source>
</evidence>
<dbReference type="AlphaFoldDB" id="B8GL06"/>
<dbReference type="InterPro" id="IPR014875">
    <property type="entry name" value="Mor_transcription_activator"/>
</dbReference>
<organism evidence="2 3">
    <name type="scientific">Thioalkalivibrio sulfidiphilus (strain HL-EbGR7)</name>
    <dbReference type="NCBI Taxonomy" id="396588"/>
    <lineage>
        <taxon>Bacteria</taxon>
        <taxon>Pseudomonadati</taxon>
        <taxon>Pseudomonadota</taxon>
        <taxon>Gammaproteobacteria</taxon>
        <taxon>Chromatiales</taxon>
        <taxon>Ectothiorhodospiraceae</taxon>
        <taxon>Thioalkalivibrio</taxon>
    </lineage>
</organism>
<feature type="domain" description="Mor transcription activator" evidence="1">
    <location>
        <begin position="61"/>
        <end position="122"/>
    </location>
</feature>
<dbReference type="EMBL" id="CP001339">
    <property type="protein sequence ID" value="ACL71524.1"/>
    <property type="molecule type" value="Genomic_DNA"/>
</dbReference>
<gene>
    <name evidence="2" type="ordered locus">Tgr7_0426</name>
</gene>
<accession>B8GL06</accession>
<evidence type="ECO:0000313" key="3">
    <source>
        <dbReference type="Proteomes" id="UP000002383"/>
    </source>
</evidence>
<dbReference type="Pfam" id="PF08765">
    <property type="entry name" value="Mor"/>
    <property type="match status" value="1"/>
</dbReference>
<protein>
    <recommendedName>
        <fullName evidence="1">Mor transcription activator domain-containing protein</fullName>
    </recommendedName>
</protein>
<name>B8GL06_THISH</name>
<dbReference type="SUPFAM" id="SSF46689">
    <property type="entry name" value="Homeodomain-like"/>
    <property type="match status" value="1"/>
</dbReference>
<evidence type="ECO:0000313" key="2">
    <source>
        <dbReference type="EMBL" id="ACL71524.1"/>
    </source>
</evidence>
<dbReference type="OrthoDB" id="7011190at2"/>
<dbReference type="KEGG" id="tgr:Tgr7_0426"/>
<dbReference type="Proteomes" id="UP000002383">
    <property type="component" value="Chromosome"/>
</dbReference>
<proteinExistence type="predicted"/>
<dbReference type="RefSeq" id="WP_012637013.1">
    <property type="nucleotide sequence ID" value="NC_011901.1"/>
</dbReference>
<dbReference type="STRING" id="396588.Tgr7_0426"/>
<dbReference type="HOGENOM" id="CLU_131403_0_1_6"/>
<dbReference type="InterPro" id="IPR009057">
    <property type="entry name" value="Homeodomain-like_sf"/>
</dbReference>
<dbReference type="eggNOG" id="COG5566">
    <property type="taxonomic scope" value="Bacteria"/>
</dbReference>
<keyword evidence="3" id="KW-1185">Reference proteome</keyword>